<feature type="transmembrane region" description="Helical" evidence="1">
    <location>
        <begin position="53"/>
        <end position="81"/>
    </location>
</feature>
<keyword evidence="1" id="KW-0812">Transmembrane</keyword>
<keyword evidence="1" id="KW-1133">Transmembrane helix</keyword>
<sequence>MIDTKHLLKVASAWISIVYAVCFLGVALVSGMRNGFMMYGLHTNISGLQVADVMTVGTFISGLIIWNIVALLAVWLFAALFNGIKR</sequence>
<evidence type="ECO:0000313" key="2">
    <source>
        <dbReference type="EMBL" id="OGN27628.1"/>
    </source>
</evidence>
<dbReference type="AlphaFoldDB" id="A0A1F8GSJ7"/>
<comment type="caution">
    <text evidence="2">The sequence shown here is derived from an EMBL/GenBank/DDBJ whole genome shotgun (WGS) entry which is preliminary data.</text>
</comment>
<dbReference type="EMBL" id="MGKO01000008">
    <property type="protein sequence ID" value="OGN27628.1"/>
    <property type="molecule type" value="Genomic_DNA"/>
</dbReference>
<organism evidence="2 3">
    <name type="scientific">Candidatus Yanofskybacteria bacterium RIFCSPLOWO2_01_FULL_49_17</name>
    <dbReference type="NCBI Taxonomy" id="1802700"/>
    <lineage>
        <taxon>Bacteria</taxon>
        <taxon>Candidatus Yanofskyibacteriota</taxon>
    </lineage>
</organism>
<proteinExistence type="predicted"/>
<reference evidence="2 3" key="1">
    <citation type="journal article" date="2016" name="Nat. Commun.">
        <title>Thousands of microbial genomes shed light on interconnected biogeochemical processes in an aquifer system.</title>
        <authorList>
            <person name="Anantharaman K."/>
            <person name="Brown C.T."/>
            <person name="Hug L.A."/>
            <person name="Sharon I."/>
            <person name="Castelle C.J."/>
            <person name="Probst A.J."/>
            <person name="Thomas B.C."/>
            <person name="Singh A."/>
            <person name="Wilkins M.J."/>
            <person name="Karaoz U."/>
            <person name="Brodie E.L."/>
            <person name="Williams K.H."/>
            <person name="Hubbard S.S."/>
            <person name="Banfield J.F."/>
        </authorList>
    </citation>
    <scope>NUCLEOTIDE SEQUENCE [LARGE SCALE GENOMIC DNA]</scope>
</reference>
<evidence type="ECO:0000313" key="3">
    <source>
        <dbReference type="Proteomes" id="UP000178444"/>
    </source>
</evidence>
<accession>A0A1F8GSJ7</accession>
<protein>
    <submittedName>
        <fullName evidence="2">Uncharacterized protein</fullName>
    </submittedName>
</protein>
<gene>
    <name evidence="2" type="ORF">A2941_01390</name>
</gene>
<evidence type="ECO:0000256" key="1">
    <source>
        <dbReference type="SAM" id="Phobius"/>
    </source>
</evidence>
<dbReference type="Proteomes" id="UP000178444">
    <property type="component" value="Unassembled WGS sequence"/>
</dbReference>
<feature type="transmembrane region" description="Helical" evidence="1">
    <location>
        <begin position="12"/>
        <end position="33"/>
    </location>
</feature>
<name>A0A1F8GSJ7_9BACT</name>
<dbReference type="InterPro" id="IPR044020">
    <property type="entry name" value="DUF5676"/>
</dbReference>
<keyword evidence="1" id="KW-0472">Membrane</keyword>
<dbReference type="Pfam" id="PF18926">
    <property type="entry name" value="DUF5676"/>
    <property type="match status" value="1"/>
</dbReference>